<name>A0A077UMV7_9STAP</name>
<reference evidence="3 4" key="1">
    <citation type="submission" date="2014-05" db="EMBL/GenBank/DDBJ databases">
        <authorList>
            <person name="Aslett A.Martin."/>
            <person name="De Silva Nishadi"/>
        </authorList>
    </citation>
    <scope>NUCLEOTIDE SEQUENCE [LARGE SCALE GENOMIC DNA]</scope>
</reference>
<feature type="domain" description="Thiopeptide-type bacteriocin biosynthesis" evidence="2">
    <location>
        <begin position="734"/>
        <end position="983"/>
    </location>
</feature>
<accession>A0A077UMV7</accession>
<evidence type="ECO:0000313" key="4">
    <source>
        <dbReference type="Proteomes" id="UP000044616"/>
    </source>
</evidence>
<dbReference type="InterPro" id="IPR023809">
    <property type="entry name" value="Thiopep_bacteriocin_synth_dom"/>
</dbReference>
<dbReference type="InterPro" id="IPR006827">
    <property type="entry name" value="Lant_deHydtase_N"/>
</dbReference>
<organism evidence="3 4">
    <name type="scientific">Staphylococcus schweitzeri</name>
    <dbReference type="NCBI Taxonomy" id="1654388"/>
    <lineage>
        <taxon>Bacteria</taxon>
        <taxon>Bacillati</taxon>
        <taxon>Bacillota</taxon>
        <taxon>Bacilli</taxon>
        <taxon>Bacillales</taxon>
        <taxon>Staphylococcaceae</taxon>
        <taxon>Staphylococcus</taxon>
    </lineage>
</organism>
<sequence length="998" mass="118084">MNTIYEPSNICMIRTPLLSVEFFNTFLNTEQVKYSDLNLNAQIKESILTTTFNLYRTLQDINFDGDNKKVRDAKESLLKYLIRMSTRPTPFGLLSGISIGRFVSEPTHLKVGNRIQKYVKVDGEWLYKLISYIESNDEYYQNLKVIWNSKAHIINERIYLNEQSAIYLNNNKDTSFSIKNSELLMFIKTIVTQNNITFSNLAEKINREFEINDISKVQVYIHNLVSKEIIYSTIRPPLTNSDNLNYILNKLSLHNDDFVEKIREIQNLILAYEKTEIGFGEEIYKDIIQHMKALFKCKNYLQIDTKIDMINNHLHQDIATKISEATYLLWLLSRNNIGLTDLKNLHNRFIEKYGFEQLVNVKDLISDITGFGTTIFQEEETDGNNIVMLKQKFLHALRNNDEIVINDKDVESLINDNTINNYHAPMSADVYAELYIGDYYYNKYNELVVISPLTASFNAGATFGRFHHLIDTKNLEKLEHEKRHYYQKMMRDDNVEMISVNNLPKYPRNHNVLTNHESYEYSLNLGSSYSDSKYELHLDDIYVGATFNKLYLYSCQLNKRLLFESNNMYNYFKENNLYRLLRGISMESVKYIEPMNDVSIDSFSYSPRIRYKNVILKPAYWKINEMVLPIPKNDEWDQQFLKYKQQFNIPTMVNLVYGDNKLLLNLSLVNHRYLLMKEYKKHKRVRLVETFLPQSNNDHVYEIVTPVYKKTAYCGPEIEIPKYKNTDIEYDKEWFALHIYIDKPSQNTFIIDNLYPFVKHLKDKGDINQYFLMRYIKQGDIIKLRLYRNDENYNEIYGILKDWLSYVCQTTEVSDYEFVSYEPEYFRYGGKNTINEIESFFEYDTNLAVNIIENDFKFERPFIVAISIMYLFEMLSISNEERMEIVNNYVPTSFKSKEIRPFKNELVTISNPANNFENIAKYDSEIYRILKDDGQILSELNEGLKKPLTTKRSRIIGSLIHMRCNRIFGIDKDQETFVLSIVKEIVKTQKYWCGDKND</sequence>
<gene>
    <name evidence="3" type="ORF">ERS140147_01978</name>
</gene>
<evidence type="ECO:0000313" key="3">
    <source>
        <dbReference type="EMBL" id="CDR28832.1"/>
    </source>
</evidence>
<proteinExistence type="predicted"/>
<dbReference type="Proteomes" id="UP000044616">
    <property type="component" value="Unassembled WGS sequence"/>
</dbReference>
<dbReference type="RefSeq" id="WP_047531436.1">
    <property type="nucleotide sequence ID" value="NZ_CCEH01000018.1"/>
</dbReference>
<evidence type="ECO:0000259" key="1">
    <source>
        <dbReference type="Pfam" id="PF04738"/>
    </source>
</evidence>
<feature type="domain" description="Lantibiotic dehydratase N-terminal" evidence="1">
    <location>
        <begin position="40"/>
        <end position="675"/>
    </location>
</feature>
<dbReference type="AlphaFoldDB" id="A0A077UMV7"/>
<dbReference type="Pfam" id="PF14028">
    <property type="entry name" value="Lant_dehydr_C"/>
    <property type="match status" value="1"/>
</dbReference>
<dbReference type="EMBL" id="CCEH01000018">
    <property type="protein sequence ID" value="CDR28832.1"/>
    <property type="molecule type" value="Genomic_DNA"/>
</dbReference>
<dbReference type="Pfam" id="PF04738">
    <property type="entry name" value="Lant_dehydr_N"/>
    <property type="match status" value="1"/>
</dbReference>
<evidence type="ECO:0000259" key="2">
    <source>
        <dbReference type="Pfam" id="PF14028"/>
    </source>
</evidence>
<protein>
    <submittedName>
        <fullName evidence="3">Thiopeptide-type bacteriocin biosynthesis domain protein</fullName>
    </submittedName>
</protein>
<dbReference type="NCBIfam" id="TIGR03891">
    <property type="entry name" value="thiopep_ocin"/>
    <property type="match status" value="1"/>
</dbReference>